<feature type="non-terminal residue" evidence="2">
    <location>
        <position position="1"/>
    </location>
</feature>
<feature type="non-terminal residue" evidence="2">
    <location>
        <position position="145"/>
    </location>
</feature>
<evidence type="ECO:0008006" key="4">
    <source>
        <dbReference type="Google" id="ProtNLM"/>
    </source>
</evidence>
<evidence type="ECO:0000256" key="1">
    <source>
        <dbReference type="SAM" id="Phobius"/>
    </source>
</evidence>
<dbReference type="RefSeq" id="WP_169917428.1">
    <property type="nucleotide sequence ID" value="NZ_MTSM01000214.1"/>
</dbReference>
<protein>
    <recommendedName>
        <fullName evidence="4">HAMP domain-containing protein</fullName>
    </recommendedName>
</protein>
<organism evidence="2 3">
    <name type="scientific">Oceanospirillum multiglobuliferum</name>
    <dbReference type="NCBI Taxonomy" id="64969"/>
    <lineage>
        <taxon>Bacteria</taxon>
        <taxon>Pseudomonadati</taxon>
        <taxon>Pseudomonadota</taxon>
        <taxon>Gammaproteobacteria</taxon>
        <taxon>Oceanospirillales</taxon>
        <taxon>Oceanospirillaceae</taxon>
        <taxon>Oceanospirillum</taxon>
    </lineage>
</organism>
<dbReference type="AlphaFoldDB" id="A0A1V4T011"/>
<evidence type="ECO:0000313" key="2">
    <source>
        <dbReference type="EMBL" id="OPX53937.1"/>
    </source>
</evidence>
<proteinExistence type="predicted"/>
<evidence type="ECO:0000313" key="3">
    <source>
        <dbReference type="Proteomes" id="UP000191418"/>
    </source>
</evidence>
<keyword evidence="1" id="KW-0812">Transmembrane</keyword>
<sequence>SIEHENLIQLEQTLQTRWDKYKQELFELQNKIISDATALQTKNMTLITATNNQMLMVAACSISMLLLVVFIIGYNLYKHLITPVTEASQALTVLEQQTEYTPLKEARYQELHNIRNTVNSLNGTMKKLHEMATRDALTGCINRGY</sequence>
<keyword evidence="1" id="KW-0472">Membrane</keyword>
<reference evidence="2 3" key="1">
    <citation type="submission" date="2017-01" db="EMBL/GenBank/DDBJ databases">
        <title>Genome Sequencing of a Marine Spirillum, Oceanospirillum multiglobuliferum ATCC 33336, from Japan.</title>
        <authorList>
            <person name="Carney J.G."/>
            <person name="Trachtenberg A.M."/>
            <person name="Rheaume B.A."/>
            <person name="Linnane J.D."/>
            <person name="Pitts N.L."/>
            <person name="Mykles D.L."/>
            <person name="Maclea K.S."/>
        </authorList>
    </citation>
    <scope>NUCLEOTIDE SEQUENCE [LARGE SCALE GENOMIC DNA]</scope>
    <source>
        <strain evidence="2 3">ATCC 33336</strain>
    </source>
</reference>
<gene>
    <name evidence="2" type="ORF">BTE48_16855</name>
</gene>
<keyword evidence="3" id="KW-1185">Reference proteome</keyword>
<accession>A0A1V4T011</accession>
<comment type="caution">
    <text evidence="2">The sequence shown here is derived from an EMBL/GenBank/DDBJ whole genome shotgun (WGS) entry which is preliminary data.</text>
</comment>
<name>A0A1V4T011_9GAMM</name>
<dbReference type="EMBL" id="MTSM01000214">
    <property type="protein sequence ID" value="OPX53937.1"/>
    <property type="molecule type" value="Genomic_DNA"/>
</dbReference>
<dbReference type="Proteomes" id="UP000191418">
    <property type="component" value="Unassembled WGS sequence"/>
</dbReference>
<feature type="transmembrane region" description="Helical" evidence="1">
    <location>
        <begin position="54"/>
        <end position="77"/>
    </location>
</feature>
<keyword evidence="1" id="KW-1133">Transmembrane helix</keyword>